<keyword evidence="1" id="KW-0175">Coiled coil</keyword>
<evidence type="ECO:0000313" key="4">
    <source>
        <dbReference type="EMBL" id="GAT93382.1"/>
    </source>
</evidence>
<dbReference type="Pfam" id="PF00621">
    <property type="entry name" value="RhoGEF"/>
    <property type="match status" value="1"/>
</dbReference>
<dbReference type="SUPFAM" id="SSF48065">
    <property type="entry name" value="DBL homology domain (DH-domain)"/>
    <property type="match status" value="1"/>
</dbReference>
<dbReference type="EMBL" id="BDEQ01000001">
    <property type="protein sequence ID" value="GAT93382.1"/>
    <property type="molecule type" value="Genomic_DNA"/>
</dbReference>
<organism evidence="4 5">
    <name type="scientific">Entamoeba histolytica</name>
    <dbReference type="NCBI Taxonomy" id="5759"/>
    <lineage>
        <taxon>Eukaryota</taxon>
        <taxon>Amoebozoa</taxon>
        <taxon>Evosea</taxon>
        <taxon>Archamoebae</taxon>
        <taxon>Mastigamoebida</taxon>
        <taxon>Entamoebidae</taxon>
        <taxon>Entamoeba</taxon>
    </lineage>
</organism>
<dbReference type="VEuPathDB" id="AmoebaDB:EHI_098260"/>
<name>A0A5K1V413_ENTHI</name>
<dbReference type="Gene3D" id="1.20.900.10">
    <property type="entry name" value="Dbl homology (DH) domain"/>
    <property type="match status" value="1"/>
</dbReference>
<dbReference type="SUPFAM" id="SSF50729">
    <property type="entry name" value="PH domain-like"/>
    <property type="match status" value="1"/>
</dbReference>
<sequence>MSEPVTAPSQPSSLGAFKFWNKKEKEMKDIPDVKKNGLSKEFLWTFILNNDTEYDETRCIQQLSEVRKVWSVIGTMSSNKVKKDHQRKTSSFGKDIVQMIQENYKFMNEGKAQWEEAFMKMTNTVNQLNEDNEALKEQVRTLKNEKMRHSSIVKKESTLHEIELQLQNLVKLNNQIESKLSVISIQQSNDSLIQKSINEKVELIEKNINSHTLSKIPSLSFNTIDEEMSLHQIDDNENKTKTPELPDHYYTDNSVIPTIPLKNTIVINDYQPSEQTEEKLNHTQNDIVISSKKTLPIQIDQFNGCDDFVVHRLDQQPLVSSYENNEHALILEEDNIPHLGNVPSVQRKTSHVMSRSVGDANFLDEIHQDMSTQSTPYRLMKMPLRRYISSSKHNELFISPATKRSRSILSSQQMTLSHEELTMKVKKPLVRINQSSDNLTPRSKKDHELKEKEEELKQREEILKKKEEEVSQKEKEVLVVQIEIENREEELQSWEDDIQRRENEIREREGEVRRREVELEQKEEVIQKEDETKQKEIEKIEIIKTDPFKGRASEPPKDTSSSKEFEELKKEKLQLEQTIQDQQLRVWTLEEQNKRVERIVKMMDSNEPSEDDITQFIETIKEIVNRKKQKLRFILTQKIVDTFSRYVQNPLSLSAIITPRGSIRKSEKKKDKRELQYIQFIPNKIEEKRKTSLIVKDNYEMYRTVCYDFYVKEGEYYRIINEFNEVYIKNINWSIMKDFAKEFKELFEPILMLTKKIVDELDRVYSDPIKDAEGKSCIALGSILEKYAQTLRVYLNYILRCPYFVDHFPVFSQSKELTDSLVLSITNYINSQRLNNPSFVVNSFLPISAYILAPVSHFSVYPQLMRELAMNISNNHFDNLAVQNALRIIEGIEDEIDRQKNSAERCDAVRFVKTLFVKTIEIPDGHCELLYFGFLKPVDIEKFKVHDDIIRVCFLFNTMFIITKIKTFQGKVLDKKALTAKFYQEISGLNVEFLKGFILEEVDRCFITDHIIISLIQNIGSIINGFAVEFNEKQYNFVASSQKQQYNWCDAFSNLM</sequence>
<evidence type="ECO:0000313" key="5">
    <source>
        <dbReference type="Proteomes" id="UP000078387"/>
    </source>
</evidence>
<dbReference type="PROSITE" id="PS50010">
    <property type="entry name" value="DH_2"/>
    <property type="match status" value="1"/>
</dbReference>
<feature type="compositionally biased region" description="Polar residues" evidence="2">
    <location>
        <begin position="432"/>
        <end position="441"/>
    </location>
</feature>
<dbReference type="VEuPathDB" id="AmoebaDB:EHI8A_017050"/>
<feature type="compositionally biased region" description="Basic and acidic residues" evidence="2">
    <location>
        <begin position="443"/>
        <end position="455"/>
    </location>
</feature>
<evidence type="ECO:0000259" key="3">
    <source>
        <dbReference type="PROSITE" id="PS50010"/>
    </source>
</evidence>
<dbReference type="VEuPathDB" id="AmoebaDB:EHI5A_039060"/>
<dbReference type="AlphaFoldDB" id="A0A5K1V413"/>
<dbReference type="InterPro" id="IPR035899">
    <property type="entry name" value="DBL_dom_sf"/>
</dbReference>
<evidence type="ECO:0000256" key="1">
    <source>
        <dbReference type="SAM" id="Coils"/>
    </source>
</evidence>
<protein>
    <recommendedName>
        <fullName evidence="3">DH domain-containing protein</fullName>
    </recommendedName>
</protein>
<accession>A0A5K1V413</accession>
<dbReference type="GO" id="GO:0005085">
    <property type="term" value="F:guanyl-nucleotide exchange factor activity"/>
    <property type="evidence" value="ECO:0007669"/>
    <property type="project" value="InterPro"/>
</dbReference>
<proteinExistence type="predicted"/>
<reference evidence="4 5" key="1">
    <citation type="submission" date="2016-05" db="EMBL/GenBank/DDBJ databases">
        <title>First whole genome sequencing of Entamoeba histolytica HM1:IMSS-clone-6.</title>
        <authorList>
            <person name="Mukherjee Avik.K."/>
            <person name="Izumyama S."/>
            <person name="Nakada-Tsukui K."/>
            <person name="Nozaki T."/>
        </authorList>
    </citation>
    <scope>NUCLEOTIDE SEQUENCE [LARGE SCALE GENOMIC DNA]</scope>
    <source>
        <strain evidence="4 5">HM1:IMSS clone 6</strain>
    </source>
</reference>
<dbReference type="GO" id="GO:0023051">
    <property type="term" value="P:regulation of signaling"/>
    <property type="evidence" value="ECO:0007669"/>
    <property type="project" value="TreeGrafter"/>
</dbReference>
<dbReference type="PANTHER" id="PTHR22829:SF16">
    <property type="entry name" value="PH DOMAIN-CONTAINING PROTEIN"/>
    <property type="match status" value="1"/>
</dbReference>
<dbReference type="VEuPathDB" id="AmoebaDB:KM1_047590"/>
<dbReference type="InterPro" id="IPR000219">
    <property type="entry name" value="DH_dom"/>
</dbReference>
<gene>
    <name evidence="4" type="ORF">CL6EHI_098260</name>
</gene>
<evidence type="ECO:0000256" key="2">
    <source>
        <dbReference type="SAM" id="MobiDB-lite"/>
    </source>
</evidence>
<dbReference type="OMA" id="QAWEDEL"/>
<dbReference type="PANTHER" id="PTHR22829">
    <property type="entry name" value="DEP DOMAIN PROTEIN"/>
    <property type="match status" value="1"/>
</dbReference>
<dbReference type="InterPro" id="IPR051832">
    <property type="entry name" value="mTOR-Rac_regulators"/>
</dbReference>
<feature type="region of interest" description="Disordered" evidence="2">
    <location>
        <begin position="432"/>
        <end position="455"/>
    </location>
</feature>
<feature type="coiled-coil region" evidence="1">
    <location>
        <begin position="111"/>
        <end position="179"/>
    </location>
</feature>
<dbReference type="VEuPathDB" id="AmoebaDB:EHI7A_020770"/>
<dbReference type="Proteomes" id="UP000078387">
    <property type="component" value="Unassembled WGS sequence"/>
</dbReference>
<feature type="domain" description="DH" evidence="3">
    <location>
        <begin position="701"/>
        <end position="899"/>
    </location>
</feature>
<comment type="caution">
    <text evidence="4">The sequence shown here is derived from an EMBL/GenBank/DDBJ whole genome shotgun (WGS) entry which is preliminary data.</text>
</comment>
<feature type="region of interest" description="Disordered" evidence="2">
    <location>
        <begin position="544"/>
        <end position="567"/>
    </location>
</feature>